<keyword evidence="9" id="KW-0067">ATP-binding</keyword>
<gene>
    <name evidence="15" type="ORF">FRX31_007881</name>
</gene>
<dbReference type="GO" id="GO:0005524">
    <property type="term" value="F:ATP binding"/>
    <property type="evidence" value="ECO:0007669"/>
    <property type="project" value="UniProtKB-KW"/>
</dbReference>
<dbReference type="GO" id="GO:0004743">
    <property type="term" value="F:pyruvate kinase activity"/>
    <property type="evidence" value="ECO:0007669"/>
    <property type="project" value="UniProtKB-EC"/>
</dbReference>
<evidence type="ECO:0000256" key="4">
    <source>
        <dbReference type="ARBA" id="ARBA00012142"/>
    </source>
</evidence>
<dbReference type="InterPro" id="IPR036969">
    <property type="entry name" value="Citrate_synthase_sf"/>
</dbReference>
<evidence type="ECO:0000256" key="6">
    <source>
        <dbReference type="ARBA" id="ARBA00022723"/>
    </source>
</evidence>
<dbReference type="InterPro" id="IPR016142">
    <property type="entry name" value="Citrate_synth-like_lrg_a-sub"/>
</dbReference>
<evidence type="ECO:0000313" key="15">
    <source>
        <dbReference type="EMBL" id="KAF5202532.1"/>
    </source>
</evidence>
<dbReference type="SUPFAM" id="SSF48256">
    <property type="entry name" value="Citrate synthase"/>
    <property type="match status" value="1"/>
</dbReference>
<evidence type="ECO:0000256" key="11">
    <source>
        <dbReference type="ARBA" id="ARBA00023152"/>
    </source>
</evidence>
<evidence type="ECO:0000256" key="9">
    <source>
        <dbReference type="ARBA" id="ARBA00022840"/>
    </source>
</evidence>
<reference evidence="15 16" key="1">
    <citation type="submission" date="2020-06" db="EMBL/GenBank/DDBJ databases">
        <title>Transcriptomic and genomic resources for Thalictrum thalictroides and T. hernandezii: Facilitating candidate gene discovery in an emerging model plant lineage.</title>
        <authorList>
            <person name="Arias T."/>
            <person name="Riano-Pachon D.M."/>
            <person name="Di Stilio V.S."/>
        </authorList>
    </citation>
    <scope>NUCLEOTIDE SEQUENCE [LARGE SCALE GENOMIC DNA]</scope>
    <source>
        <strain evidence="16">cv. WT478/WT964</strain>
        <tissue evidence="15">Leaves</tissue>
    </source>
</reference>
<dbReference type="Gene3D" id="1.10.580.10">
    <property type="entry name" value="Citrate Synthase, domain 1"/>
    <property type="match status" value="1"/>
</dbReference>
<protein>
    <recommendedName>
        <fullName evidence="4 13">Pyruvate kinase</fullName>
        <ecNumber evidence="4 13">2.7.1.40</ecNumber>
    </recommendedName>
</protein>
<sequence>MQFKQSGEAYIYDGSTHGTSVNKKEITVGNYDKGLKLYDPGYLSTAPVKSSIGYIDGDEGILRYRGYPIEELAESSTFLEVAYLLRKCISICVRNNIDFLSLSYTRHAEDVRHARAFLSKLGDLQQTQIFAKIENIEGLTHFDEILQEADGIILSRGNLGVDLPPEKVRFLSLRII</sequence>
<dbReference type="EMBL" id="JABWDY010007981">
    <property type="protein sequence ID" value="KAF5202532.1"/>
    <property type="molecule type" value="Genomic_DNA"/>
</dbReference>
<dbReference type="InterPro" id="IPR002020">
    <property type="entry name" value="Citrate_synthase"/>
</dbReference>
<dbReference type="SUPFAM" id="SSF51621">
    <property type="entry name" value="Phosphoenolpyruvate/pyruvate domain"/>
    <property type="match status" value="1"/>
</dbReference>
<comment type="cofactor">
    <cofactor evidence="1">
        <name>K(+)</name>
        <dbReference type="ChEBI" id="CHEBI:29103"/>
    </cofactor>
</comment>
<evidence type="ECO:0000256" key="12">
    <source>
        <dbReference type="ARBA" id="ARBA00023317"/>
    </source>
</evidence>
<dbReference type="EC" id="2.7.1.40" evidence="4 13"/>
<evidence type="ECO:0000256" key="3">
    <source>
        <dbReference type="ARBA" id="ARBA00008663"/>
    </source>
</evidence>
<evidence type="ECO:0000256" key="13">
    <source>
        <dbReference type="RuleBase" id="RU000504"/>
    </source>
</evidence>
<dbReference type="Pfam" id="PF00285">
    <property type="entry name" value="Citrate_synt"/>
    <property type="match status" value="1"/>
</dbReference>
<dbReference type="OrthoDB" id="1937763at2759"/>
<evidence type="ECO:0000256" key="1">
    <source>
        <dbReference type="ARBA" id="ARBA00001958"/>
    </source>
</evidence>
<comment type="caution">
    <text evidence="15">The sequence shown here is derived from an EMBL/GenBank/DDBJ whole genome shotgun (WGS) entry which is preliminary data.</text>
</comment>
<dbReference type="InterPro" id="IPR001697">
    <property type="entry name" value="Pyr_Knase"/>
</dbReference>
<dbReference type="Gene3D" id="3.20.20.60">
    <property type="entry name" value="Phosphoenolpyruvate-binding domains"/>
    <property type="match status" value="1"/>
</dbReference>
<dbReference type="GO" id="GO:0030955">
    <property type="term" value="F:potassium ion binding"/>
    <property type="evidence" value="ECO:0007669"/>
    <property type="project" value="InterPro"/>
</dbReference>
<dbReference type="PANTHER" id="PTHR11817">
    <property type="entry name" value="PYRUVATE KINASE"/>
    <property type="match status" value="1"/>
</dbReference>
<comment type="similarity">
    <text evidence="3 13">Belongs to the pyruvate kinase family.</text>
</comment>
<dbReference type="AlphaFoldDB" id="A0A7J6X2J0"/>
<accession>A0A7J6X2J0</accession>
<keyword evidence="11 13" id="KW-0324">Glycolysis</keyword>
<organism evidence="15 16">
    <name type="scientific">Thalictrum thalictroides</name>
    <name type="common">Rue-anemone</name>
    <name type="synonym">Anemone thalictroides</name>
    <dbReference type="NCBI Taxonomy" id="46969"/>
    <lineage>
        <taxon>Eukaryota</taxon>
        <taxon>Viridiplantae</taxon>
        <taxon>Streptophyta</taxon>
        <taxon>Embryophyta</taxon>
        <taxon>Tracheophyta</taxon>
        <taxon>Spermatophyta</taxon>
        <taxon>Magnoliopsida</taxon>
        <taxon>Ranunculales</taxon>
        <taxon>Ranunculaceae</taxon>
        <taxon>Thalictroideae</taxon>
        <taxon>Thalictrum</taxon>
    </lineage>
</organism>
<keyword evidence="16" id="KW-1185">Reference proteome</keyword>
<dbReference type="GO" id="GO:0000287">
    <property type="term" value="F:magnesium ion binding"/>
    <property type="evidence" value="ECO:0007669"/>
    <property type="project" value="InterPro"/>
</dbReference>
<evidence type="ECO:0000256" key="5">
    <source>
        <dbReference type="ARBA" id="ARBA00022679"/>
    </source>
</evidence>
<keyword evidence="6" id="KW-0479">Metal-binding</keyword>
<keyword evidence="5 13" id="KW-0808">Transferase</keyword>
<dbReference type="Proteomes" id="UP000554482">
    <property type="component" value="Unassembled WGS sequence"/>
</dbReference>
<evidence type="ECO:0000259" key="14">
    <source>
        <dbReference type="Pfam" id="PF00224"/>
    </source>
</evidence>
<keyword evidence="7" id="KW-0547">Nucleotide-binding</keyword>
<keyword evidence="10 13" id="KW-0460">Magnesium</keyword>
<keyword evidence="8 13" id="KW-0418">Kinase</keyword>
<feature type="domain" description="Pyruvate kinase barrel" evidence="14">
    <location>
        <begin position="89"/>
        <end position="172"/>
    </location>
</feature>
<dbReference type="GO" id="GO:0016301">
    <property type="term" value="F:kinase activity"/>
    <property type="evidence" value="ECO:0007669"/>
    <property type="project" value="UniProtKB-KW"/>
</dbReference>
<dbReference type="InterPro" id="IPR015813">
    <property type="entry name" value="Pyrv/PenolPyrv_kinase-like_dom"/>
</dbReference>
<dbReference type="PRINTS" id="PR01050">
    <property type="entry name" value="PYRUVTKNASE"/>
</dbReference>
<evidence type="ECO:0000313" key="16">
    <source>
        <dbReference type="Proteomes" id="UP000554482"/>
    </source>
</evidence>
<dbReference type="InterPro" id="IPR040442">
    <property type="entry name" value="Pyrv_kinase-like_dom_sf"/>
</dbReference>
<keyword evidence="12 15" id="KW-0670">Pyruvate</keyword>
<evidence type="ECO:0000256" key="8">
    <source>
        <dbReference type="ARBA" id="ARBA00022777"/>
    </source>
</evidence>
<comment type="catalytic activity">
    <reaction evidence="13">
        <text>pyruvate + ATP = phosphoenolpyruvate + ADP + H(+)</text>
        <dbReference type="Rhea" id="RHEA:18157"/>
        <dbReference type="ChEBI" id="CHEBI:15361"/>
        <dbReference type="ChEBI" id="CHEBI:15378"/>
        <dbReference type="ChEBI" id="CHEBI:30616"/>
        <dbReference type="ChEBI" id="CHEBI:58702"/>
        <dbReference type="ChEBI" id="CHEBI:456216"/>
        <dbReference type="EC" id="2.7.1.40"/>
    </reaction>
</comment>
<evidence type="ECO:0000256" key="10">
    <source>
        <dbReference type="ARBA" id="ARBA00022842"/>
    </source>
</evidence>
<evidence type="ECO:0000256" key="7">
    <source>
        <dbReference type="ARBA" id="ARBA00022741"/>
    </source>
</evidence>
<name>A0A7J6X2J0_THATH</name>
<evidence type="ECO:0000256" key="2">
    <source>
        <dbReference type="ARBA" id="ARBA00004997"/>
    </source>
</evidence>
<dbReference type="Pfam" id="PF00224">
    <property type="entry name" value="PK"/>
    <property type="match status" value="1"/>
</dbReference>
<feature type="non-terminal residue" evidence="15">
    <location>
        <position position="1"/>
    </location>
</feature>
<proteinExistence type="inferred from homology"/>
<dbReference type="GO" id="GO:0046912">
    <property type="term" value="F:acyltransferase activity, acyl groups converted into alkyl on transfer"/>
    <property type="evidence" value="ECO:0007669"/>
    <property type="project" value="InterPro"/>
</dbReference>
<dbReference type="InterPro" id="IPR015793">
    <property type="entry name" value="Pyrv_Knase_brl"/>
</dbReference>
<comment type="pathway">
    <text evidence="2 13">Carbohydrate degradation; glycolysis; pyruvate from D-glyceraldehyde 3-phosphate: step 5/5.</text>
</comment>
<dbReference type="UniPathway" id="UPA00109">
    <property type="reaction ID" value="UER00188"/>
</dbReference>